<dbReference type="Proteomes" id="UP000321258">
    <property type="component" value="Unassembled WGS sequence"/>
</dbReference>
<accession>A0A512IQM5</accession>
<comment type="caution">
    <text evidence="2">The sequence shown here is derived from an EMBL/GenBank/DDBJ whole genome shotgun (WGS) entry which is preliminary data.</text>
</comment>
<sequence length="101" mass="11827">MIRKIVLPLALAAGLLTAGSAAEARDGCGLGFHRGFYGWCRPNLGYRPYAYGPAYRHFGYRRWGGPRWHYGYRYGWHRRFAWHGGGHRWGGFRHAGWHHRW</sequence>
<feature type="chain" id="PRO_5021697975" description="Sulfur globule protein" evidence="1">
    <location>
        <begin position="25"/>
        <end position="101"/>
    </location>
</feature>
<dbReference type="EMBL" id="BJZT01000025">
    <property type="protein sequence ID" value="GEP00017.1"/>
    <property type="molecule type" value="Genomic_DNA"/>
</dbReference>
<evidence type="ECO:0000313" key="3">
    <source>
        <dbReference type="Proteomes" id="UP000321258"/>
    </source>
</evidence>
<feature type="signal peptide" evidence="1">
    <location>
        <begin position="1"/>
        <end position="24"/>
    </location>
</feature>
<evidence type="ECO:0008006" key="4">
    <source>
        <dbReference type="Google" id="ProtNLM"/>
    </source>
</evidence>
<dbReference type="InterPro" id="IPR058110">
    <property type="entry name" value="GCG_CRPN_dom"/>
</dbReference>
<protein>
    <recommendedName>
        <fullName evidence="4">Sulfur globule protein</fullName>
    </recommendedName>
</protein>
<keyword evidence="3" id="KW-1185">Reference proteome</keyword>
<dbReference type="RefSeq" id="WP_147078898.1">
    <property type="nucleotide sequence ID" value="NZ_BJZT01000025.1"/>
</dbReference>
<dbReference type="AlphaFoldDB" id="A0A512IQM5"/>
<evidence type="ECO:0000256" key="1">
    <source>
        <dbReference type="SAM" id="SignalP"/>
    </source>
</evidence>
<dbReference type="OrthoDB" id="7998932at2"/>
<organism evidence="2 3">
    <name type="scientific">Methylobacterium haplocladii</name>
    <dbReference type="NCBI Taxonomy" id="1176176"/>
    <lineage>
        <taxon>Bacteria</taxon>
        <taxon>Pseudomonadati</taxon>
        <taxon>Pseudomonadota</taxon>
        <taxon>Alphaproteobacteria</taxon>
        <taxon>Hyphomicrobiales</taxon>
        <taxon>Methylobacteriaceae</taxon>
        <taxon>Methylobacterium</taxon>
    </lineage>
</organism>
<proteinExistence type="predicted"/>
<keyword evidence="1" id="KW-0732">Signal</keyword>
<dbReference type="NCBIfam" id="NF047412">
    <property type="entry name" value="sig_GCG_CRPN_rpt"/>
    <property type="match status" value="1"/>
</dbReference>
<reference evidence="2 3" key="1">
    <citation type="submission" date="2019-07" db="EMBL/GenBank/DDBJ databases">
        <title>Whole genome shotgun sequence of Methylobacterium haplocladii NBRC 107714.</title>
        <authorList>
            <person name="Hosoyama A."/>
            <person name="Uohara A."/>
            <person name="Ohji S."/>
            <person name="Ichikawa N."/>
        </authorList>
    </citation>
    <scope>NUCLEOTIDE SEQUENCE [LARGE SCALE GENOMIC DNA]</scope>
    <source>
        <strain evidence="2 3">NBRC 107714</strain>
    </source>
</reference>
<evidence type="ECO:0000313" key="2">
    <source>
        <dbReference type="EMBL" id="GEP00017.1"/>
    </source>
</evidence>
<gene>
    <name evidence="2" type="ORF">MHA02_24040</name>
</gene>
<name>A0A512IQM5_9HYPH</name>